<feature type="compositionally biased region" description="Basic and acidic residues" evidence="1">
    <location>
        <begin position="419"/>
        <end position="443"/>
    </location>
</feature>
<organism evidence="3 4">
    <name type="scientific">Streptomonospora nanhaiensis</name>
    <dbReference type="NCBI Taxonomy" id="1323731"/>
    <lineage>
        <taxon>Bacteria</taxon>
        <taxon>Bacillati</taxon>
        <taxon>Actinomycetota</taxon>
        <taxon>Actinomycetes</taxon>
        <taxon>Streptosporangiales</taxon>
        <taxon>Nocardiopsidaceae</taxon>
        <taxon>Streptomonospora</taxon>
    </lineage>
</organism>
<name>A0ABY6YM61_9ACTN</name>
<evidence type="ECO:0000313" key="4">
    <source>
        <dbReference type="Proteomes" id="UP001156498"/>
    </source>
</evidence>
<dbReference type="Proteomes" id="UP001156498">
    <property type="component" value="Chromosome"/>
</dbReference>
<dbReference type="EMBL" id="CP113264">
    <property type="protein sequence ID" value="WAE73314.1"/>
    <property type="molecule type" value="Genomic_DNA"/>
</dbReference>
<feature type="transmembrane region" description="Helical" evidence="2">
    <location>
        <begin position="132"/>
        <end position="151"/>
    </location>
</feature>
<feature type="transmembrane region" description="Helical" evidence="2">
    <location>
        <begin position="93"/>
        <end position="111"/>
    </location>
</feature>
<reference evidence="3 4" key="1">
    <citation type="journal article" date="2013" name="Int. J. Syst. Evol. Microbiol.">
        <title>Description of Streptomonospora sediminis sp. nov. and Streptomonospora nanhaiensis sp. nov., and reclassification of Nocardiopsis arabia Hozzein &amp; Goodfellow 2008 as Streptomonospora arabica comb. nov. and emended description of the genus Streptomonospora.</title>
        <authorList>
            <person name="Zhang D.F."/>
            <person name="Pan H.Q."/>
            <person name="He J."/>
            <person name="Zhang X.M."/>
            <person name="Zhang Y.G."/>
            <person name="Klenk H.P."/>
            <person name="Hu J.C."/>
            <person name="Li W.J."/>
        </authorList>
    </citation>
    <scope>NUCLEOTIDE SEQUENCE [LARGE SCALE GENOMIC DNA]</scope>
    <source>
        <strain evidence="3 4">12A09</strain>
    </source>
</reference>
<protein>
    <submittedName>
        <fullName evidence="3">DUF4407 domain-containing protein</fullName>
    </submittedName>
</protein>
<feature type="region of interest" description="Disordered" evidence="1">
    <location>
        <begin position="407"/>
        <end position="459"/>
    </location>
</feature>
<accession>A0ABY6YM61</accession>
<keyword evidence="2" id="KW-1133">Transmembrane helix</keyword>
<feature type="compositionally biased region" description="Basic and acidic residues" evidence="1">
    <location>
        <begin position="16"/>
        <end position="27"/>
    </location>
</feature>
<evidence type="ECO:0000256" key="1">
    <source>
        <dbReference type="SAM" id="MobiDB-lite"/>
    </source>
</evidence>
<evidence type="ECO:0000313" key="3">
    <source>
        <dbReference type="EMBL" id="WAE73314.1"/>
    </source>
</evidence>
<sequence length="459" mass="50964">MTHSTVAPPEAGSRPETAEEPRLPPESRPYRFRAWTSRVLRRLTGVDEDLLDEVPEERPRYTLQGLVVVCTSLLAGIAVFVALGRFTDTPWPLLVPAAAFWAGLILVFDCWMLSTMHGVKKGHRFRDYTGRIILAVLVSVVVAEPLLLYVFRPSVEQEIRVDRQQEEAAFRSSLERCNPVSGEQSTDPSCTEEFLLTVGGSTLAADRSALAATVAERDRVQEHVDSLRGQLEEKQELARLECNGSSGDGLTGRAGEGVNCRRLRGEADAFEEDSRLSSYQANLLELDSEVEGLTSASGVSTADFASARGELIDEKVADRTAAEGEHGIIDEMEALGELARGNFYVMAAVLLLRLLLVAVDLFPVLTKVLGGASKYDELYTARADFHRERHGEKLRIRRKQLQVDTDRDVGRLDAQQQADRNENDRRMRSDKVRQRAVLEDEIARQASQYRGQRGPDGEG</sequence>
<keyword evidence="2" id="KW-0472">Membrane</keyword>
<gene>
    <name evidence="3" type="ORF">OUQ99_29930</name>
</gene>
<feature type="region of interest" description="Disordered" evidence="1">
    <location>
        <begin position="1"/>
        <end position="27"/>
    </location>
</feature>
<feature type="transmembrane region" description="Helical" evidence="2">
    <location>
        <begin position="66"/>
        <end position="87"/>
    </location>
</feature>
<evidence type="ECO:0000256" key="2">
    <source>
        <dbReference type="SAM" id="Phobius"/>
    </source>
</evidence>
<dbReference type="RefSeq" id="WP_267947101.1">
    <property type="nucleotide sequence ID" value="NZ_CP113264.1"/>
</dbReference>
<keyword evidence="4" id="KW-1185">Reference proteome</keyword>
<dbReference type="InterPro" id="IPR025519">
    <property type="entry name" value="DUF4407"/>
</dbReference>
<dbReference type="Pfam" id="PF14362">
    <property type="entry name" value="DUF4407"/>
    <property type="match status" value="1"/>
</dbReference>
<keyword evidence="2" id="KW-0812">Transmembrane</keyword>
<proteinExistence type="predicted"/>